<name>A0ABW7SKJ1_9ACTN</name>
<feature type="non-terminal residue" evidence="2">
    <location>
        <position position="221"/>
    </location>
</feature>
<dbReference type="Pfam" id="PF08376">
    <property type="entry name" value="NIT"/>
    <property type="match status" value="1"/>
</dbReference>
<accession>A0ABW7SKJ1</accession>
<evidence type="ECO:0000313" key="2">
    <source>
        <dbReference type="EMBL" id="MFI0793051.1"/>
    </source>
</evidence>
<dbReference type="RefSeq" id="WP_396678119.1">
    <property type="nucleotide sequence ID" value="NZ_JBIRPU010000004.1"/>
</dbReference>
<sequence>MLLALPLVATVLFAAWGVVSMGRQARGADRLQSLVAVSAASGEVVDELSRERLAAAQVVSGPGSVNALLEQVTRTDRVVGEYRQRRGRFGADDVDVERLFASFDAQLRLLPALREQVRTRSVSRTTVLVRYRVAISQGLAVRETVGQVGGADGQVADRLRVAAALSRALEYGGIQQTAVLAGSGGVLSQAAQQELAAARAGYEEALLTVADRSPGRWRSWL</sequence>
<keyword evidence="3" id="KW-1185">Reference proteome</keyword>
<evidence type="ECO:0000313" key="3">
    <source>
        <dbReference type="Proteomes" id="UP001611075"/>
    </source>
</evidence>
<comment type="caution">
    <text evidence="2">The sequence shown here is derived from an EMBL/GenBank/DDBJ whole genome shotgun (WGS) entry which is preliminary data.</text>
</comment>
<dbReference type="Proteomes" id="UP001611075">
    <property type="component" value="Unassembled WGS sequence"/>
</dbReference>
<dbReference type="EMBL" id="JBIRPU010000004">
    <property type="protein sequence ID" value="MFI0793051.1"/>
    <property type="molecule type" value="Genomic_DNA"/>
</dbReference>
<reference evidence="2 3" key="1">
    <citation type="submission" date="2024-10" db="EMBL/GenBank/DDBJ databases">
        <title>The Natural Products Discovery Center: Release of the First 8490 Sequenced Strains for Exploring Actinobacteria Biosynthetic Diversity.</title>
        <authorList>
            <person name="Kalkreuter E."/>
            <person name="Kautsar S.A."/>
            <person name="Yang D."/>
            <person name="Bader C.D."/>
            <person name="Teijaro C.N."/>
            <person name="Fluegel L."/>
            <person name="Davis C.M."/>
            <person name="Simpson J.R."/>
            <person name="Lauterbach L."/>
            <person name="Steele A.D."/>
            <person name="Gui C."/>
            <person name="Meng S."/>
            <person name="Li G."/>
            <person name="Viehrig K."/>
            <person name="Ye F."/>
            <person name="Su P."/>
            <person name="Kiefer A.F."/>
            <person name="Nichols A."/>
            <person name="Cepeda A.J."/>
            <person name="Yan W."/>
            <person name="Fan B."/>
            <person name="Jiang Y."/>
            <person name="Adhikari A."/>
            <person name="Zheng C.-J."/>
            <person name="Schuster L."/>
            <person name="Cowan T.M."/>
            <person name="Smanski M.J."/>
            <person name="Chevrette M.G."/>
            <person name="De Carvalho L.P.S."/>
            <person name="Shen B."/>
        </authorList>
    </citation>
    <scope>NUCLEOTIDE SEQUENCE [LARGE SCALE GENOMIC DNA]</scope>
    <source>
        <strain evidence="2 3">NPDC021253</strain>
    </source>
</reference>
<organism evidence="2 3">
    <name type="scientific">Micromonospora rubida</name>
    <dbReference type="NCBI Taxonomy" id="2697657"/>
    <lineage>
        <taxon>Bacteria</taxon>
        <taxon>Bacillati</taxon>
        <taxon>Actinomycetota</taxon>
        <taxon>Actinomycetes</taxon>
        <taxon>Micromonosporales</taxon>
        <taxon>Micromonosporaceae</taxon>
        <taxon>Micromonospora</taxon>
    </lineage>
</organism>
<evidence type="ECO:0000259" key="1">
    <source>
        <dbReference type="Pfam" id="PF08376"/>
    </source>
</evidence>
<proteinExistence type="predicted"/>
<dbReference type="InterPro" id="IPR013587">
    <property type="entry name" value="Nitrate/nitrite_sensing"/>
</dbReference>
<protein>
    <submittedName>
        <fullName evidence="2">Nitrate- and nitrite sensing domain-containing protein</fullName>
    </submittedName>
</protein>
<gene>
    <name evidence="2" type="ORF">ACH4OY_10170</name>
</gene>
<feature type="domain" description="Nitrate/nitrite sensing protein" evidence="1">
    <location>
        <begin position="43"/>
        <end position="210"/>
    </location>
</feature>